<dbReference type="Gene3D" id="1.20.5.80">
    <property type="match status" value="1"/>
</dbReference>
<accession>A0A173T125</accession>
<organism evidence="2 3">
    <name type="scientific">Roseburia faecis</name>
    <dbReference type="NCBI Taxonomy" id="301302"/>
    <lineage>
        <taxon>Bacteria</taxon>
        <taxon>Bacillati</taxon>
        <taxon>Bacillota</taxon>
        <taxon>Clostridia</taxon>
        <taxon>Lachnospirales</taxon>
        <taxon>Lachnospiraceae</taxon>
        <taxon>Roseburia</taxon>
    </lineage>
</organism>
<proteinExistence type="predicted"/>
<evidence type="ECO:0000256" key="1">
    <source>
        <dbReference type="SAM" id="Phobius"/>
    </source>
</evidence>
<name>A0A173T125_9FIRM</name>
<dbReference type="RefSeq" id="WP_055262601.1">
    <property type="nucleotide sequence ID" value="NZ_CYXV01000007.1"/>
</dbReference>
<gene>
    <name evidence="2" type="ORF">ERS852420_01826</name>
</gene>
<keyword evidence="1" id="KW-1133">Transmembrane helix</keyword>
<reference evidence="2 3" key="1">
    <citation type="submission" date="2015-09" db="EMBL/GenBank/DDBJ databases">
        <authorList>
            <consortium name="Pathogen Informatics"/>
        </authorList>
    </citation>
    <scope>NUCLEOTIDE SEQUENCE [LARGE SCALE GENOMIC DNA]</scope>
    <source>
        <strain evidence="2 3">2789STDY5608863</strain>
    </source>
</reference>
<dbReference type="InterPro" id="IPR008020">
    <property type="entry name" value="G8P"/>
</dbReference>
<dbReference type="AlphaFoldDB" id="A0A173T125"/>
<keyword evidence="1" id="KW-0812">Transmembrane</keyword>
<dbReference type="Proteomes" id="UP000095495">
    <property type="component" value="Unassembled WGS sequence"/>
</dbReference>
<dbReference type="SUPFAM" id="SSF57987">
    <property type="entry name" value="Inovirus (filamentous phage) major coat protein"/>
    <property type="match status" value="1"/>
</dbReference>
<dbReference type="Pfam" id="PF19199">
    <property type="entry name" value="Phage_coatGP8"/>
    <property type="match status" value="1"/>
</dbReference>
<sequence>MTTILATAPTMDLSGIQTSMASAFKQVQTGATDMVTAAVPYALVIIGTVLAVTIGIKVFKKLTAQA</sequence>
<evidence type="ECO:0000313" key="2">
    <source>
        <dbReference type="EMBL" id="CUM96472.1"/>
    </source>
</evidence>
<evidence type="ECO:0000313" key="3">
    <source>
        <dbReference type="Proteomes" id="UP000095495"/>
    </source>
</evidence>
<keyword evidence="1" id="KW-0472">Membrane</keyword>
<feature type="transmembrane region" description="Helical" evidence="1">
    <location>
        <begin position="38"/>
        <end position="59"/>
    </location>
</feature>
<dbReference type="EMBL" id="CYXV01000007">
    <property type="protein sequence ID" value="CUM96472.1"/>
    <property type="molecule type" value="Genomic_DNA"/>
</dbReference>
<protein>
    <submittedName>
        <fullName evidence="2">Uncharacterized protein</fullName>
    </submittedName>
</protein>
<dbReference type="InterPro" id="IPR023390">
    <property type="entry name" value="Phage_M13_G8P_capsid_dom_sf"/>
</dbReference>